<dbReference type="Pfam" id="PF00753">
    <property type="entry name" value="Lactamase_B"/>
    <property type="match status" value="1"/>
</dbReference>
<proteinExistence type="predicted"/>
<dbReference type="Gene3D" id="3.60.15.10">
    <property type="entry name" value="Ribonuclease Z/Hydroxyacylglutathione hydrolase-like"/>
    <property type="match status" value="1"/>
</dbReference>
<evidence type="ECO:0000259" key="1">
    <source>
        <dbReference type="Pfam" id="PF00753"/>
    </source>
</evidence>
<evidence type="ECO:0000313" key="3">
    <source>
        <dbReference type="Proteomes" id="UP000464658"/>
    </source>
</evidence>
<dbReference type="InterPro" id="IPR050855">
    <property type="entry name" value="NDM-1-like"/>
</dbReference>
<dbReference type="AlphaFoldDB" id="A0A5S9MAF4"/>
<evidence type="ECO:0000313" key="2">
    <source>
        <dbReference type="EMBL" id="BBP90510.1"/>
    </source>
</evidence>
<name>A0A5S9MAF4_BACIA</name>
<dbReference type="InterPro" id="IPR001279">
    <property type="entry name" value="Metallo-B-lactamas"/>
</dbReference>
<dbReference type="Proteomes" id="UP000464658">
    <property type="component" value="Chromosome"/>
</dbReference>
<sequence length="208" mass="23979">MTYKSERKHHSIIHPDAVCRWGCACICIKKKGEAVTLVDCGPMTEEAEHAFVTQLKEHRLSIDDIDQVVLTHHHADHVGLLNLMKPHVRVIGHQLNEPYISQDPVFKQRQVDFMIPFFQQLGVPLRQNECEKKMVKQSYTYSCTSHVDEIIKKEGDRLSGHEHFFVMETPGHAQSHLSFFFMKERGILLAATCFFFDHFFKSVNGSTV</sequence>
<gene>
    <name evidence="2" type="ORF">BsIDN1_41280</name>
</gene>
<dbReference type="PANTHER" id="PTHR42951">
    <property type="entry name" value="METALLO-BETA-LACTAMASE DOMAIN-CONTAINING"/>
    <property type="match status" value="1"/>
</dbReference>
<dbReference type="PANTHER" id="PTHR42951:SF21">
    <property type="entry name" value="METALLO-HYDROLASE YQJP-RELATED"/>
    <property type="match status" value="1"/>
</dbReference>
<dbReference type="SUPFAM" id="SSF56281">
    <property type="entry name" value="Metallo-hydrolase/oxidoreductase"/>
    <property type="match status" value="1"/>
</dbReference>
<reference evidence="2 3" key="1">
    <citation type="submission" date="2019-12" db="EMBL/GenBank/DDBJ databases">
        <title>Full genome sequence of a Bacillus safensis strain isolated from commercially available natto in Indonesia.</title>
        <authorList>
            <person name="Yoshida M."/>
            <person name="Uomi M."/>
            <person name="Waturangi D."/>
            <person name="Ekaputri J.J."/>
            <person name="Setiamarga D.H.E."/>
        </authorList>
    </citation>
    <scope>NUCLEOTIDE SEQUENCE [LARGE SCALE GENOMIC DNA]</scope>
    <source>
        <strain evidence="2 3">IDN1</strain>
    </source>
</reference>
<feature type="domain" description="Metallo-beta-lactamase" evidence="1">
    <location>
        <begin position="23"/>
        <end position="185"/>
    </location>
</feature>
<accession>A0A5S9MAF4</accession>
<dbReference type="EMBL" id="AP021906">
    <property type="protein sequence ID" value="BBP90510.1"/>
    <property type="molecule type" value="Genomic_DNA"/>
</dbReference>
<organism evidence="2 3">
    <name type="scientific">Bacillus safensis</name>
    <dbReference type="NCBI Taxonomy" id="561879"/>
    <lineage>
        <taxon>Bacteria</taxon>
        <taxon>Bacillati</taxon>
        <taxon>Bacillota</taxon>
        <taxon>Bacilli</taxon>
        <taxon>Bacillales</taxon>
        <taxon>Bacillaceae</taxon>
        <taxon>Bacillus</taxon>
    </lineage>
</organism>
<dbReference type="InterPro" id="IPR036866">
    <property type="entry name" value="RibonucZ/Hydroxyglut_hydro"/>
</dbReference>
<protein>
    <recommendedName>
        <fullName evidence="1">Metallo-beta-lactamase domain-containing protein</fullName>
    </recommendedName>
</protein>